<dbReference type="Pfam" id="PF00087">
    <property type="entry name" value="Toxin_TOLIP"/>
    <property type="match status" value="1"/>
</dbReference>
<dbReference type="EMBL" id="CATQJA010002587">
    <property type="protein sequence ID" value="CAJ0571927.1"/>
    <property type="molecule type" value="Genomic_DNA"/>
</dbReference>
<gene>
    <name evidence="3" type="ORF">MSPICULIGERA_LOCUS10325</name>
</gene>
<keyword evidence="1" id="KW-0732">Signal</keyword>
<dbReference type="CDD" id="cd00117">
    <property type="entry name" value="TFP"/>
    <property type="match status" value="1"/>
</dbReference>
<evidence type="ECO:0000313" key="4">
    <source>
        <dbReference type="Proteomes" id="UP001177023"/>
    </source>
</evidence>
<evidence type="ECO:0000313" key="3">
    <source>
        <dbReference type="EMBL" id="CAJ0571927.1"/>
    </source>
</evidence>
<dbReference type="InterPro" id="IPR035076">
    <property type="entry name" value="Toxin/TOLIP"/>
</dbReference>
<name>A0AA36CMR3_9BILA</name>
<dbReference type="AlphaFoldDB" id="A0AA36CMR3"/>
<organism evidence="3 4">
    <name type="scientific">Mesorhabditis spiculigera</name>
    <dbReference type="NCBI Taxonomy" id="96644"/>
    <lineage>
        <taxon>Eukaryota</taxon>
        <taxon>Metazoa</taxon>
        <taxon>Ecdysozoa</taxon>
        <taxon>Nematoda</taxon>
        <taxon>Chromadorea</taxon>
        <taxon>Rhabditida</taxon>
        <taxon>Rhabditina</taxon>
        <taxon>Rhabditomorpha</taxon>
        <taxon>Rhabditoidea</taxon>
        <taxon>Rhabditidae</taxon>
        <taxon>Mesorhabditinae</taxon>
        <taxon>Mesorhabditis</taxon>
    </lineage>
</organism>
<sequence>MLPSEFSAFFFLLPVLASAQDGAADSFSCYYCVHSQRKTDVETGSDQDPDCMNKLKFGSRTDLQRVCTSTEKYCRSTVTNLNGFFTFVERDCAQACAEGCEERGYGLFTQECTRCCQGHLCNEYDGRSYYLPNHGGWITSISGLLQLLTFLVCLS</sequence>
<protein>
    <recommendedName>
        <fullName evidence="2">Snake toxin/toxin-like domain-containing protein</fullName>
    </recommendedName>
</protein>
<reference evidence="3" key="1">
    <citation type="submission" date="2023-06" db="EMBL/GenBank/DDBJ databases">
        <authorList>
            <person name="Delattre M."/>
        </authorList>
    </citation>
    <scope>NUCLEOTIDE SEQUENCE</scope>
    <source>
        <strain evidence="3">AF72</strain>
    </source>
</reference>
<feature type="domain" description="Snake toxin/toxin-like" evidence="2">
    <location>
        <begin position="65"/>
        <end position="122"/>
    </location>
</feature>
<evidence type="ECO:0000259" key="2">
    <source>
        <dbReference type="Pfam" id="PF00087"/>
    </source>
</evidence>
<feature type="non-terminal residue" evidence="3">
    <location>
        <position position="155"/>
    </location>
</feature>
<proteinExistence type="predicted"/>
<dbReference type="Proteomes" id="UP001177023">
    <property type="component" value="Unassembled WGS sequence"/>
</dbReference>
<evidence type="ECO:0000256" key="1">
    <source>
        <dbReference type="SAM" id="SignalP"/>
    </source>
</evidence>
<keyword evidence="4" id="KW-1185">Reference proteome</keyword>
<feature type="signal peptide" evidence="1">
    <location>
        <begin position="1"/>
        <end position="19"/>
    </location>
</feature>
<feature type="chain" id="PRO_5041349465" description="Snake toxin/toxin-like domain-containing protein" evidence="1">
    <location>
        <begin position="20"/>
        <end position="155"/>
    </location>
</feature>
<comment type="caution">
    <text evidence="3">The sequence shown here is derived from an EMBL/GenBank/DDBJ whole genome shotgun (WGS) entry which is preliminary data.</text>
</comment>
<accession>A0AA36CMR3</accession>